<name>A0A4C1WUK2_EUMVA</name>
<dbReference type="EMBL" id="BGZK01000634">
    <property type="protein sequence ID" value="GBP53817.1"/>
    <property type="molecule type" value="Genomic_DNA"/>
</dbReference>
<evidence type="ECO:0000313" key="2">
    <source>
        <dbReference type="Proteomes" id="UP000299102"/>
    </source>
</evidence>
<keyword evidence="2" id="KW-1185">Reference proteome</keyword>
<gene>
    <name evidence="1" type="ORF">EVAR_42535_1</name>
</gene>
<comment type="caution">
    <text evidence="1">The sequence shown here is derived from an EMBL/GenBank/DDBJ whole genome shotgun (WGS) entry which is preliminary data.</text>
</comment>
<organism evidence="1 2">
    <name type="scientific">Eumeta variegata</name>
    <name type="common">Bagworm moth</name>
    <name type="synonym">Eumeta japonica</name>
    <dbReference type="NCBI Taxonomy" id="151549"/>
    <lineage>
        <taxon>Eukaryota</taxon>
        <taxon>Metazoa</taxon>
        <taxon>Ecdysozoa</taxon>
        <taxon>Arthropoda</taxon>
        <taxon>Hexapoda</taxon>
        <taxon>Insecta</taxon>
        <taxon>Pterygota</taxon>
        <taxon>Neoptera</taxon>
        <taxon>Endopterygota</taxon>
        <taxon>Lepidoptera</taxon>
        <taxon>Glossata</taxon>
        <taxon>Ditrysia</taxon>
        <taxon>Tineoidea</taxon>
        <taxon>Psychidae</taxon>
        <taxon>Oiketicinae</taxon>
        <taxon>Eumeta</taxon>
    </lineage>
</organism>
<sequence length="120" mass="13485">MEGRVPDVWKEGSLVVLPKGNGKHMTDPKAYRPLTVLTVFGKTLKRFILRWSSSVLSSFLDSQHSFTKGRPTVTALTAMLNSVRTSTRKCAYGILGHLWNIRQRLMADNTGQPQTERLPT</sequence>
<evidence type="ECO:0008006" key="3">
    <source>
        <dbReference type="Google" id="ProtNLM"/>
    </source>
</evidence>
<accession>A0A4C1WUK2</accession>
<proteinExistence type="predicted"/>
<protein>
    <recommendedName>
        <fullName evidence="3">Reverse transcriptase domain-containing protein</fullName>
    </recommendedName>
</protein>
<dbReference type="Proteomes" id="UP000299102">
    <property type="component" value="Unassembled WGS sequence"/>
</dbReference>
<reference evidence="1 2" key="1">
    <citation type="journal article" date="2019" name="Commun. Biol.">
        <title>The bagworm genome reveals a unique fibroin gene that provides high tensile strength.</title>
        <authorList>
            <person name="Kono N."/>
            <person name="Nakamura H."/>
            <person name="Ohtoshi R."/>
            <person name="Tomita M."/>
            <person name="Numata K."/>
            <person name="Arakawa K."/>
        </authorList>
    </citation>
    <scope>NUCLEOTIDE SEQUENCE [LARGE SCALE GENOMIC DNA]</scope>
</reference>
<evidence type="ECO:0000313" key="1">
    <source>
        <dbReference type="EMBL" id="GBP53817.1"/>
    </source>
</evidence>
<dbReference type="OrthoDB" id="411871at2759"/>
<dbReference type="AlphaFoldDB" id="A0A4C1WUK2"/>